<keyword evidence="8 12" id="KW-0520">NAD</keyword>
<name>A0ABT2EI51_9BACT</name>
<dbReference type="PRINTS" id="PR00368">
    <property type="entry name" value="FADPNR"/>
</dbReference>
<dbReference type="InterPro" id="IPR023753">
    <property type="entry name" value="FAD/NAD-binding_dom"/>
</dbReference>
<keyword evidence="7 12" id="KW-0560">Oxidoreductase</keyword>
<protein>
    <recommendedName>
        <fullName evidence="3 12">Dihydrolipoyl dehydrogenase</fullName>
        <ecNumber evidence="3 12">1.8.1.4</ecNumber>
    </recommendedName>
</protein>
<evidence type="ECO:0000256" key="5">
    <source>
        <dbReference type="ARBA" id="ARBA00022630"/>
    </source>
</evidence>
<keyword evidence="4" id="KW-0963">Cytoplasm</keyword>
<dbReference type="Gene3D" id="3.50.50.60">
    <property type="entry name" value="FAD/NAD(P)-binding domain"/>
    <property type="match status" value="2"/>
</dbReference>
<dbReference type="Pfam" id="PF07992">
    <property type="entry name" value="Pyr_redox_2"/>
    <property type="match status" value="1"/>
</dbReference>
<dbReference type="InterPro" id="IPR004099">
    <property type="entry name" value="Pyr_nucl-diS_OxRdtase_dimer"/>
</dbReference>
<dbReference type="Gene3D" id="3.30.390.30">
    <property type="match status" value="1"/>
</dbReference>
<evidence type="ECO:0000256" key="6">
    <source>
        <dbReference type="ARBA" id="ARBA00022827"/>
    </source>
</evidence>
<evidence type="ECO:0000256" key="1">
    <source>
        <dbReference type="ARBA" id="ARBA00004496"/>
    </source>
</evidence>
<dbReference type="InterPro" id="IPR036188">
    <property type="entry name" value="FAD/NAD-bd_sf"/>
</dbReference>
<proteinExistence type="inferred from homology"/>
<dbReference type="InterPro" id="IPR050151">
    <property type="entry name" value="Class-I_Pyr_Nuc-Dis_Oxidored"/>
</dbReference>
<dbReference type="RefSeq" id="WP_259091828.1">
    <property type="nucleotide sequence ID" value="NZ_CP130454.1"/>
</dbReference>
<comment type="similarity">
    <text evidence="2 12">Belongs to the class-I pyridine nucleotide-disulfide oxidoreductase family.</text>
</comment>
<comment type="catalytic activity">
    <reaction evidence="11 12">
        <text>N(6)-[(R)-dihydrolipoyl]-L-lysyl-[protein] + NAD(+) = N(6)-[(R)-lipoyl]-L-lysyl-[protein] + NADH + H(+)</text>
        <dbReference type="Rhea" id="RHEA:15045"/>
        <dbReference type="Rhea" id="RHEA-COMP:10474"/>
        <dbReference type="Rhea" id="RHEA-COMP:10475"/>
        <dbReference type="ChEBI" id="CHEBI:15378"/>
        <dbReference type="ChEBI" id="CHEBI:57540"/>
        <dbReference type="ChEBI" id="CHEBI:57945"/>
        <dbReference type="ChEBI" id="CHEBI:83099"/>
        <dbReference type="ChEBI" id="CHEBI:83100"/>
        <dbReference type="EC" id="1.8.1.4"/>
    </reaction>
</comment>
<dbReference type="EMBL" id="JANUCP010000001">
    <property type="protein sequence ID" value="MCS3917628.1"/>
    <property type="molecule type" value="Genomic_DNA"/>
</dbReference>
<sequence length="471" mass="50010">MSEFRWDVVVIGGGPAGYTAAIRARQRGLNVLLVEKDELGGTCLNRGCIPSKALIHCAKIWQTVKSAQKFGVIAPEVRFDWSEMQKWANRVVSTLRRGLQSLLKHHGVAVEKGEGKLHGANEVLVSSGGGEKVHAAKAIVLATGSSPTQIPCDPNASVLTEEQALFLPSLPESVVVIGGGPSGVELAWLFNTLGVKVILVEMLPRILPIMDVEVAEGLKQSLEKQGIVVRTGTKVNFVSARQGKTSVHTEAGEIEVDLVVCAIGRKANSNGLGEVGINLNPNGSVAVNEWQQTSVQTIFAVGDLVHGSGTAHGGMMEAERAVEAIARQISGKPLPTFPKNLVIPVCTYTEPQALSVGLTEQEAKEKGLDVKIARFPWRASGAAMASGATEGFVKAIADAKTKQVLGLHILGADAVNLNGEASLIVGNKMTVEQAVDIIRQHPSLSEGIKEALWALVGLPLHITRRPDRGRE</sequence>
<keyword evidence="5 12" id="KW-0285">Flavoprotein</keyword>
<keyword evidence="9" id="KW-1015">Disulfide bond</keyword>
<evidence type="ECO:0000259" key="13">
    <source>
        <dbReference type="Pfam" id="PF02852"/>
    </source>
</evidence>
<dbReference type="InterPro" id="IPR001100">
    <property type="entry name" value="Pyr_nuc-diS_OxRdtase"/>
</dbReference>
<organism evidence="15 16">
    <name type="scientific">Candidatus Fervidibacter sacchari</name>
    <dbReference type="NCBI Taxonomy" id="1448929"/>
    <lineage>
        <taxon>Bacteria</taxon>
        <taxon>Candidatus Fervidibacterota</taxon>
        <taxon>Candidatus Fervidibacter</taxon>
    </lineage>
</organism>
<dbReference type="SUPFAM" id="SSF55424">
    <property type="entry name" value="FAD/NAD-linked reductases, dimerisation (C-terminal) domain"/>
    <property type="match status" value="1"/>
</dbReference>
<dbReference type="InterPro" id="IPR006258">
    <property type="entry name" value="Lipoamide_DH"/>
</dbReference>
<dbReference type="Proteomes" id="UP001204798">
    <property type="component" value="Unassembled WGS sequence"/>
</dbReference>
<comment type="miscellaneous">
    <text evidence="12">The active site is a redox-active disulfide bond.</text>
</comment>
<dbReference type="Pfam" id="PF02852">
    <property type="entry name" value="Pyr_redox_dim"/>
    <property type="match status" value="1"/>
</dbReference>
<keyword evidence="16" id="KW-1185">Reference proteome</keyword>
<dbReference type="PIRSF" id="PIRSF000350">
    <property type="entry name" value="Mercury_reductase_MerA"/>
    <property type="match status" value="1"/>
</dbReference>
<evidence type="ECO:0000256" key="3">
    <source>
        <dbReference type="ARBA" id="ARBA00012608"/>
    </source>
</evidence>
<dbReference type="PRINTS" id="PR00411">
    <property type="entry name" value="PNDRDTASEI"/>
</dbReference>
<evidence type="ECO:0000259" key="14">
    <source>
        <dbReference type="Pfam" id="PF07992"/>
    </source>
</evidence>
<dbReference type="SUPFAM" id="SSF51905">
    <property type="entry name" value="FAD/NAD(P)-binding domain"/>
    <property type="match status" value="1"/>
</dbReference>
<evidence type="ECO:0000256" key="11">
    <source>
        <dbReference type="ARBA" id="ARBA00049187"/>
    </source>
</evidence>
<dbReference type="PANTHER" id="PTHR22912">
    <property type="entry name" value="DISULFIDE OXIDOREDUCTASE"/>
    <property type="match status" value="1"/>
</dbReference>
<accession>A0ABT2EI51</accession>
<feature type="domain" description="Pyridine nucleotide-disulphide oxidoreductase dimerisation" evidence="13">
    <location>
        <begin position="343"/>
        <end position="451"/>
    </location>
</feature>
<keyword evidence="10 12" id="KW-0676">Redox-active center</keyword>
<gene>
    <name evidence="15" type="ORF">M2350_000025</name>
</gene>
<evidence type="ECO:0000313" key="16">
    <source>
        <dbReference type="Proteomes" id="UP001204798"/>
    </source>
</evidence>
<evidence type="ECO:0000256" key="7">
    <source>
        <dbReference type="ARBA" id="ARBA00023002"/>
    </source>
</evidence>
<evidence type="ECO:0000256" key="8">
    <source>
        <dbReference type="ARBA" id="ARBA00023027"/>
    </source>
</evidence>
<comment type="caution">
    <text evidence="15">The sequence shown here is derived from an EMBL/GenBank/DDBJ whole genome shotgun (WGS) entry which is preliminary data.</text>
</comment>
<evidence type="ECO:0000313" key="15">
    <source>
        <dbReference type="EMBL" id="MCS3917628.1"/>
    </source>
</evidence>
<evidence type="ECO:0000256" key="2">
    <source>
        <dbReference type="ARBA" id="ARBA00007532"/>
    </source>
</evidence>
<dbReference type="PANTHER" id="PTHR22912:SF217">
    <property type="entry name" value="DIHYDROLIPOYL DEHYDROGENASE"/>
    <property type="match status" value="1"/>
</dbReference>
<dbReference type="InterPro" id="IPR016156">
    <property type="entry name" value="FAD/NAD-linked_Rdtase_dimer_sf"/>
</dbReference>
<dbReference type="PROSITE" id="PS00076">
    <property type="entry name" value="PYRIDINE_REDOX_1"/>
    <property type="match status" value="1"/>
</dbReference>
<dbReference type="NCBIfam" id="TIGR01350">
    <property type="entry name" value="lipoamide_DH"/>
    <property type="match status" value="1"/>
</dbReference>
<evidence type="ECO:0000256" key="4">
    <source>
        <dbReference type="ARBA" id="ARBA00022490"/>
    </source>
</evidence>
<dbReference type="GO" id="GO:0004148">
    <property type="term" value="F:dihydrolipoyl dehydrogenase (NADH) activity"/>
    <property type="evidence" value="ECO:0007669"/>
    <property type="project" value="UniProtKB-EC"/>
</dbReference>
<reference evidence="15 16" key="1">
    <citation type="submission" date="2022-08" db="EMBL/GenBank/DDBJ databases">
        <title>Bacterial and archaeal communities from various locations to study Microbial Dark Matter (Phase II).</title>
        <authorList>
            <person name="Stepanauskas R."/>
        </authorList>
    </citation>
    <scope>NUCLEOTIDE SEQUENCE [LARGE SCALE GENOMIC DNA]</scope>
    <source>
        <strain evidence="15 16">PD1</strain>
    </source>
</reference>
<dbReference type="InterPro" id="IPR012999">
    <property type="entry name" value="Pyr_OxRdtase_I_AS"/>
</dbReference>
<feature type="domain" description="FAD/NAD(P)-binding" evidence="14">
    <location>
        <begin position="7"/>
        <end position="321"/>
    </location>
</feature>
<evidence type="ECO:0000256" key="9">
    <source>
        <dbReference type="ARBA" id="ARBA00023157"/>
    </source>
</evidence>
<comment type="cofactor">
    <cofactor evidence="12">
        <name>FAD</name>
        <dbReference type="ChEBI" id="CHEBI:57692"/>
    </cofactor>
    <text evidence="12">Binds 1 FAD per subunit.</text>
</comment>
<keyword evidence="6 12" id="KW-0274">FAD</keyword>
<evidence type="ECO:0000256" key="12">
    <source>
        <dbReference type="RuleBase" id="RU003692"/>
    </source>
</evidence>
<dbReference type="EC" id="1.8.1.4" evidence="3 12"/>
<evidence type="ECO:0000256" key="10">
    <source>
        <dbReference type="ARBA" id="ARBA00023284"/>
    </source>
</evidence>
<comment type="subcellular location">
    <subcellularLocation>
        <location evidence="1">Cytoplasm</location>
    </subcellularLocation>
</comment>